<proteinExistence type="predicted"/>
<dbReference type="EMBL" id="CAAALY010026663">
    <property type="protein sequence ID" value="VEL15983.1"/>
    <property type="molecule type" value="Genomic_DNA"/>
</dbReference>
<gene>
    <name evidence="2" type="ORF">PXEA_LOCUS9423</name>
</gene>
<sequence length="223" mass="23975">MYLWAAQFKLMLFLSFFWASSWATLSLEDLMDSFYLFVLYQRELEIFHTTGHVISYGKVDGHSDDEEECNCSLRVASSLGSLGDGMTTSRLMEVTNPSPRTPLPYFGAPFHVNSSSQAEPIRASFGAAVSSNSSSVPENFRGNSIGSTITPVFTPNTTSSPLLAGTADHTDGVSRPLRNSTASPVAELLCGGTGVDSDTVWNHANTAKAARLAVGQVLCLAHK</sequence>
<keyword evidence="3" id="KW-1185">Reference proteome</keyword>
<protein>
    <submittedName>
        <fullName evidence="2">Uncharacterized protein</fullName>
    </submittedName>
</protein>
<evidence type="ECO:0000256" key="1">
    <source>
        <dbReference type="SAM" id="SignalP"/>
    </source>
</evidence>
<feature type="chain" id="PRO_5019236261" evidence="1">
    <location>
        <begin position="24"/>
        <end position="223"/>
    </location>
</feature>
<reference evidence="2" key="1">
    <citation type="submission" date="2018-11" db="EMBL/GenBank/DDBJ databases">
        <authorList>
            <consortium name="Pathogen Informatics"/>
        </authorList>
    </citation>
    <scope>NUCLEOTIDE SEQUENCE</scope>
</reference>
<name>A0A448WNK1_9PLAT</name>
<organism evidence="2 3">
    <name type="scientific">Protopolystoma xenopodis</name>
    <dbReference type="NCBI Taxonomy" id="117903"/>
    <lineage>
        <taxon>Eukaryota</taxon>
        <taxon>Metazoa</taxon>
        <taxon>Spiralia</taxon>
        <taxon>Lophotrochozoa</taxon>
        <taxon>Platyhelminthes</taxon>
        <taxon>Monogenea</taxon>
        <taxon>Polyopisthocotylea</taxon>
        <taxon>Polystomatidea</taxon>
        <taxon>Polystomatidae</taxon>
        <taxon>Protopolystoma</taxon>
    </lineage>
</organism>
<feature type="signal peptide" evidence="1">
    <location>
        <begin position="1"/>
        <end position="23"/>
    </location>
</feature>
<accession>A0A448WNK1</accession>
<dbReference type="AlphaFoldDB" id="A0A448WNK1"/>
<keyword evidence="1" id="KW-0732">Signal</keyword>
<comment type="caution">
    <text evidence="2">The sequence shown here is derived from an EMBL/GenBank/DDBJ whole genome shotgun (WGS) entry which is preliminary data.</text>
</comment>
<evidence type="ECO:0000313" key="2">
    <source>
        <dbReference type="EMBL" id="VEL15983.1"/>
    </source>
</evidence>
<dbReference type="Proteomes" id="UP000784294">
    <property type="component" value="Unassembled WGS sequence"/>
</dbReference>
<evidence type="ECO:0000313" key="3">
    <source>
        <dbReference type="Proteomes" id="UP000784294"/>
    </source>
</evidence>